<reference evidence="1" key="1">
    <citation type="journal article" date="2015" name="Nature">
        <title>Complex archaea that bridge the gap between prokaryotes and eukaryotes.</title>
        <authorList>
            <person name="Spang A."/>
            <person name="Saw J.H."/>
            <person name="Jorgensen S.L."/>
            <person name="Zaremba-Niedzwiedzka K."/>
            <person name="Martijn J."/>
            <person name="Lind A.E."/>
            <person name="van Eijk R."/>
            <person name="Schleper C."/>
            <person name="Guy L."/>
            <person name="Ettema T.J."/>
        </authorList>
    </citation>
    <scope>NUCLEOTIDE SEQUENCE</scope>
</reference>
<dbReference type="AlphaFoldDB" id="A0A0F9M9V6"/>
<evidence type="ECO:0008006" key="2">
    <source>
        <dbReference type="Google" id="ProtNLM"/>
    </source>
</evidence>
<name>A0A0F9M9V6_9ZZZZ</name>
<sequence length="80" mass="8968">MTELTGQDTALTKDGISLWQQRACKWEYHAVVKVADQAGTIVDTMNAQGADGWELVGFYPQSDSLLYIYKRPKVKDDDEG</sequence>
<gene>
    <name evidence="1" type="ORF">LCGC14_1486700</name>
</gene>
<evidence type="ECO:0000313" key="1">
    <source>
        <dbReference type="EMBL" id="KKM65897.1"/>
    </source>
</evidence>
<proteinExistence type="predicted"/>
<protein>
    <recommendedName>
        <fullName evidence="2">DUF4177 domain-containing protein</fullName>
    </recommendedName>
</protein>
<comment type="caution">
    <text evidence="1">The sequence shown here is derived from an EMBL/GenBank/DDBJ whole genome shotgun (WGS) entry which is preliminary data.</text>
</comment>
<dbReference type="EMBL" id="LAZR01010639">
    <property type="protein sequence ID" value="KKM65897.1"/>
    <property type="molecule type" value="Genomic_DNA"/>
</dbReference>
<accession>A0A0F9M9V6</accession>
<organism evidence="1">
    <name type="scientific">marine sediment metagenome</name>
    <dbReference type="NCBI Taxonomy" id="412755"/>
    <lineage>
        <taxon>unclassified sequences</taxon>
        <taxon>metagenomes</taxon>
        <taxon>ecological metagenomes</taxon>
    </lineage>
</organism>